<dbReference type="InterPro" id="IPR004244">
    <property type="entry name" value="Transposase_22"/>
</dbReference>
<dbReference type="GO" id="GO:0008270">
    <property type="term" value="F:zinc ion binding"/>
    <property type="evidence" value="ECO:0007669"/>
    <property type="project" value="UniProtKB-KW"/>
</dbReference>
<proteinExistence type="predicted"/>
<dbReference type="VEuPathDB" id="VectorBase:HLOH_055787"/>
<dbReference type="InterPro" id="IPR057251">
    <property type="entry name" value="FP_C"/>
</dbReference>
<dbReference type="OMA" id="GACANTK"/>
<evidence type="ECO:0000313" key="7">
    <source>
        <dbReference type="Proteomes" id="UP000821853"/>
    </source>
</evidence>
<keyword evidence="1" id="KW-0479">Metal-binding</keyword>
<keyword evidence="7" id="KW-1185">Reference proteome</keyword>
<feature type="coiled-coil region" evidence="4">
    <location>
        <begin position="108"/>
        <end position="175"/>
    </location>
</feature>
<dbReference type="Pfam" id="PF25298">
    <property type="entry name" value="Baculo_FP_2nd"/>
    <property type="match status" value="1"/>
</dbReference>
<dbReference type="InterPro" id="IPR001965">
    <property type="entry name" value="Znf_PHD"/>
</dbReference>
<dbReference type="Proteomes" id="UP000821853">
    <property type="component" value="Chromosome 5"/>
</dbReference>
<evidence type="ECO:0000256" key="4">
    <source>
        <dbReference type="SAM" id="Coils"/>
    </source>
</evidence>
<name>A0A9J6G9D9_HAELO</name>
<comment type="caution">
    <text evidence="6">The sequence shown here is derived from an EMBL/GenBank/DDBJ whole genome shotgun (WGS) entry which is preliminary data.</text>
</comment>
<dbReference type="InterPro" id="IPR011011">
    <property type="entry name" value="Znf_FYVE_PHD"/>
</dbReference>
<dbReference type="Gene3D" id="3.30.70.1820">
    <property type="entry name" value="L1 transposable element, RRM domain"/>
    <property type="match status" value="1"/>
</dbReference>
<dbReference type="PANTHER" id="PTHR11505">
    <property type="entry name" value="L1 TRANSPOSABLE ELEMENT-RELATED"/>
    <property type="match status" value="1"/>
</dbReference>
<keyword evidence="3" id="KW-0862">Zinc</keyword>
<evidence type="ECO:0000259" key="5">
    <source>
        <dbReference type="SMART" id="SM00249"/>
    </source>
</evidence>
<evidence type="ECO:0000256" key="3">
    <source>
        <dbReference type="ARBA" id="ARBA00022833"/>
    </source>
</evidence>
<evidence type="ECO:0000313" key="6">
    <source>
        <dbReference type="EMBL" id="KAH9374998.1"/>
    </source>
</evidence>
<dbReference type="AlphaFoldDB" id="A0A9J6G9D9"/>
<keyword evidence="4" id="KW-0175">Coiled coil</keyword>
<dbReference type="EMBL" id="JABSTR010000007">
    <property type="protein sequence ID" value="KAH9374998.1"/>
    <property type="molecule type" value="Genomic_DNA"/>
</dbReference>
<dbReference type="InterPro" id="IPR013083">
    <property type="entry name" value="Znf_RING/FYVE/PHD"/>
</dbReference>
<protein>
    <recommendedName>
        <fullName evidence="5">Zinc finger PHD-type domain-containing protein</fullName>
    </recommendedName>
</protein>
<accession>A0A9J6G9D9</accession>
<feature type="domain" description="Zinc finger PHD-type" evidence="5">
    <location>
        <begin position="4"/>
        <end position="58"/>
    </location>
</feature>
<gene>
    <name evidence="6" type="ORF">HPB48_021776</name>
</gene>
<dbReference type="Gene3D" id="3.30.40.10">
    <property type="entry name" value="Zinc/RING finger domain, C3HC4 (zinc finger)"/>
    <property type="match status" value="1"/>
</dbReference>
<dbReference type="OrthoDB" id="6514047at2759"/>
<evidence type="ECO:0000256" key="2">
    <source>
        <dbReference type="ARBA" id="ARBA00022771"/>
    </source>
</evidence>
<evidence type="ECO:0000256" key="1">
    <source>
        <dbReference type="ARBA" id="ARBA00022723"/>
    </source>
</evidence>
<keyword evidence="2" id="KW-0863">Zinc-finger</keyword>
<dbReference type="SMART" id="SM00249">
    <property type="entry name" value="PHD"/>
    <property type="match status" value="1"/>
</dbReference>
<reference evidence="6 7" key="1">
    <citation type="journal article" date="2020" name="Cell">
        <title>Large-Scale Comparative Analyses of Tick Genomes Elucidate Their Genetic Diversity and Vector Capacities.</title>
        <authorList>
            <consortium name="Tick Genome and Microbiome Consortium (TIGMIC)"/>
            <person name="Jia N."/>
            <person name="Wang J."/>
            <person name="Shi W."/>
            <person name="Du L."/>
            <person name="Sun Y."/>
            <person name="Zhan W."/>
            <person name="Jiang J.F."/>
            <person name="Wang Q."/>
            <person name="Zhang B."/>
            <person name="Ji P."/>
            <person name="Bell-Sakyi L."/>
            <person name="Cui X.M."/>
            <person name="Yuan T.T."/>
            <person name="Jiang B.G."/>
            <person name="Yang W.F."/>
            <person name="Lam T.T."/>
            <person name="Chang Q.C."/>
            <person name="Ding S.J."/>
            <person name="Wang X.J."/>
            <person name="Zhu J.G."/>
            <person name="Ruan X.D."/>
            <person name="Zhao L."/>
            <person name="Wei J.T."/>
            <person name="Ye R.Z."/>
            <person name="Que T.C."/>
            <person name="Du C.H."/>
            <person name="Zhou Y.H."/>
            <person name="Cheng J.X."/>
            <person name="Dai P.F."/>
            <person name="Guo W.B."/>
            <person name="Han X.H."/>
            <person name="Huang E.J."/>
            <person name="Li L.F."/>
            <person name="Wei W."/>
            <person name="Gao Y.C."/>
            <person name="Liu J.Z."/>
            <person name="Shao H.Z."/>
            <person name="Wang X."/>
            <person name="Wang C.C."/>
            <person name="Yang T.C."/>
            <person name="Huo Q.B."/>
            <person name="Li W."/>
            <person name="Chen H.Y."/>
            <person name="Chen S.E."/>
            <person name="Zhou L.G."/>
            <person name="Ni X.B."/>
            <person name="Tian J.H."/>
            <person name="Sheng Y."/>
            <person name="Liu T."/>
            <person name="Pan Y.S."/>
            <person name="Xia L.Y."/>
            <person name="Li J."/>
            <person name="Zhao F."/>
            <person name="Cao W.C."/>
        </authorList>
    </citation>
    <scope>NUCLEOTIDE SEQUENCE [LARGE SCALE GENOMIC DNA]</scope>
    <source>
        <strain evidence="6">HaeL-2018</strain>
    </source>
</reference>
<dbReference type="SUPFAM" id="SSF57903">
    <property type="entry name" value="FYVE/PHD zinc finger"/>
    <property type="match status" value="1"/>
</dbReference>
<sequence length="315" mass="35677">MSDACHLCSELFDDDEFYLTCAICKNNFHIGTCSGVTDKSYRKKNKTAKESWRCGACANTKNGQKDSKPAEAAATHLADEIAEINRKLSLLLTMKSQVDAFAGIKSTVDAIEASMKEMSSKYDEVLAETKQQTAEIAGLKKRVVRLEEKSKTEDVASLKKEINDLEQYSRRQNLEIHGLPQHSDENLLEKLNTLATHLELPQLSETDLEAVHRLPSKSDKNGGSKVPTVLVRFSSRVTKEAWLGKKAQLRQEKSTIFFNENLTAQNKKLFLEMKAKAEEKEYQFAWHRSGKLFVRRGPRDRIIRIRELADLAKIT</sequence>
<organism evidence="6 7">
    <name type="scientific">Haemaphysalis longicornis</name>
    <name type="common">Bush tick</name>
    <dbReference type="NCBI Taxonomy" id="44386"/>
    <lineage>
        <taxon>Eukaryota</taxon>
        <taxon>Metazoa</taxon>
        <taxon>Ecdysozoa</taxon>
        <taxon>Arthropoda</taxon>
        <taxon>Chelicerata</taxon>
        <taxon>Arachnida</taxon>
        <taxon>Acari</taxon>
        <taxon>Parasitiformes</taxon>
        <taxon>Ixodida</taxon>
        <taxon>Ixodoidea</taxon>
        <taxon>Ixodidae</taxon>
        <taxon>Haemaphysalinae</taxon>
        <taxon>Haemaphysalis</taxon>
    </lineage>
</organism>